<dbReference type="EMBL" id="JAUKUA010000006">
    <property type="protein sequence ID" value="KAK0707462.1"/>
    <property type="molecule type" value="Genomic_DNA"/>
</dbReference>
<dbReference type="AlphaFoldDB" id="A0AA40A199"/>
<accession>A0AA40A199</accession>
<dbReference type="Proteomes" id="UP001172102">
    <property type="component" value="Unassembled WGS sequence"/>
</dbReference>
<name>A0AA40A199_9PEZI</name>
<reference evidence="1" key="1">
    <citation type="submission" date="2023-06" db="EMBL/GenBank/DDBJ databases">
        <title>Genome-scale phylogeny and comparative genomics of the fungal order Sordariales.</title>
        <authorList>
            <consortium name="Lawrence Berkeley National Laboratory"/>
            <person name="Hensen N."/>
            <person name="Bonometti L."/>
            <person name="Westerberg I."/>
            <person name="Brannstrom I.O."/>
            <person name="Guillou S."/>
            <person name="Cros-Aarteil S."/>
            <person name="Calhoun S."/>
            <person name="Haridas S."/>
            <person name="Kuo A."/>
            <person name="Mondo S."/>
            <person name="Pangilinan J."/>
            <person name="Riley R."/>
            <person name="Labutti K."/>
            <person name="Andreopoulos B."/>
            <person name="Lipzen A."/>
            <person name="Chen C."/>
            <person name="Yanf M."/>
            <person name="Daum C."/>
            <person name="Ng V."/>
            <person name="Clum A."/>
            <person name="Steindorff A."/>
            <person name="Ohm R."/>
            <person name="Martin F."/>
            <person name="Silar P."/>
            <person name="Natvig D."/>
            <person name="Lalanne C."/>
            <person name="Gautier V."/>
            <person name="Ament-Velasquez S.L."/>
            <person name="Kruys A."/>
            <person name="Hutchinson M.I."/>
            <person name="Powell A.J."/>
            <person name="Barry K."/>
            <person name="Miller A.N."/>
            <person name="Grigoriev I.V."/>
            <person name="Debuchy R."/>
            <person name="Gladieux P."/>
            <person name="Thoren M.H."/>
            <person name="Johannesson H."/>
        </authorList>
    </citation>
    <scope>NUCLEOTIDE SEQUENCE</scope>
    <source>
        <strain evidence="1">SMH4607-1</strain>
    </source>
</reference>
<evidence type="ECO:0000313" key="2">
    <source>
        <dbReference type="Proteomes" id="UP001172102"/>
    </source>
</evidence>
<gene>
    <name evidence="1" type="ORF">B0H67DRAFT_587628</name>
</gene>
<evidence type="ECO:0000313" key="1">
    <source>
        <dbReference type="EMBL" id="KAK0707462.1"/>
    </source>
</evidence>
<organism evidence="1 2">
    <name type="scientific">Lasiosphaeris hirsuta</name>
    <dbReference type="NCBI Taxonomy" id="260670"/>
    <lineage>
        <taxon>Eukaryota</taxon>
        <taxon>Fungi</taxon>
        <taxon>Dikarya</taxon>
        <taxon>Ascomycota</taxon>
        <taxon>Pezizomycotina</taxon>
        <taxon>Sordariomycetes</taxon>
        <taxon>Sordariomycetidae</taxon>
        <taxon>Sordariales</taxon>
        <taxon>Lasiosphaeriaceae</taxon>
        <taxon>Lasiosphaeris</taxon>
    </lineage>
</organism>
<keyword evidence="2" id="KW-1185">Reference proteome</keyword>
<comment type="caution">
    <text evidence="1">The sequence shown here is derived from an EMBL/GenBank/DDBJ whole genome shotgun (WGS) entry which is preliminary data.</text>
</comment>
<protein>
    <submittedName>
        <fullName evidence="1">Uncharacterized protein</fullName>
    </submittedName>
</protein>
<proteinExistence type="predicted"/>
<sequence>MAFLLDLPLLFCPVPSFSFYFAAAAAAFPFARLRGVRMRGCQQDQMPAGDVNAVDALGAAVTAWRGLFVDESTAVKRCVAVRLSGLAQCPVAIACMRRLDQSRDGLATVATFATVAIRQTVSQSEAADWTQAQQTSFPQGRGTPCETVCMAVSCSSSSRNGPDQV</sequence>